<evidence type="ECO:0000256" key="1">
    <source>
        <dbReference type="SAM" id="SignalP"/>
    </source>
</evidence>
<dbReference type="AlphaFoldDB" id="A0A6A5XWS4"/>
<proteinExistence type="predicted"/>
<feature type="chain" id="PRO_5025570517" description="Carbohydrate-binding module family 52 protein" evidence="1">
    <location>
        <begin position="18"/>
        <end position="88"/>
    </location>
</feature>
<gene>
    <name evidence="2" type="ORF">BU24DRAFT_490541</name>
</gene>
<organism evidence="2 3">
    <name type="scientific">Aaosphaeria arxii CBS 175.79</name>
    <dbReference type="NCBI Taxonomy" id="1450172"/>
    <lineage>
        <taxon>Eukaryota</taxon>
        <taxon>Fungi</taxon>
        <taxon>Dikarya</taxon>
        <taxon>Ascomycota</taxon>
        <taxon>Pezizomycotina</taxon>
        <taxon>Dothideomycetes</taxon>
        <taxon>Pleosporomycetidae</taxon>
        <taxon>Pleosporales</taxon>
        <taxon>Pleosporales incertae sedis</taxon>
        <taxon>Aaosphaeria</taxon>
    </lineage>
</organism>
<reference evidence="2" key="1">
    <citation type="journal article" date="2020" name="Stud. Mycol.">
        <title>101 Dothideomycetes genomes: a test case for predicting lifestyles and emergence of pathogens.</title>
        <authorList>
            <person name="Haridas S."/>
            <person name="Albert R."/>
            <person name="Binder M."/>
            <person name="Bloem J."/>
            <person name="Labutti K."/>
            <person name="Salamov A."/>
            <person name="Andreopoulos B."/>
            <person name="Baker S."/>
            <person name="Barry K."/>
            <person name="Bills G."/>
            <person name="Bluhm B."/>
            <person name="Cannon C."/>
            <person name="Castanera R."/>
            <person name="Culley D."/>
            <person name="Daum C."/>
            <person name="Ezra D."/>
            <person name="Gonzalez J."/>
            <person name="Henrissat B."/>
            <person name="Kuo A."/>
            <person name="Liang C."/>
            <person name="Lipzen A."/>
            <person name="Lutzoni F."/>
            <person name="Magnuson J."/>
            <person name="Mondo S."/>
            <person name="Nolan M."/>
            <person name="Ohm R."/>
            <person name="Pangilinan J."/>
            <person name="Park H.-J."/>
            <person name="Ramirez L."/>
            <person name="Alfaro M."/>
            <person name="Sun H."/>
            <person name="Tritt A."/>
            <person name="Yoshinaga Y."/>
            <person name="Zwiers L.-H."/>
            <person name="Turgeon B."/>
            <person name="Goodwin S."/>
            <person name="Spatafora J."/>
            <person name="Crous P."/>
            <person name="Grigoriev I."/>
        </authorList>
    </citation>
    <scope>NUCLEOTIDE SEQUENCE</scope>
    <source>
        <strain evidence="2">CBS 175.79</strain>
    </source>
</reference>
<keyword evidence="3" id="KW-1185">Reference proteome</keyword>
<evidence type="ECO:0000313" key="2">
    <source>
        <dbReference type="EMBL" id="KAF2017353.1"/>
    </source>
</evidence>
<evidence type="ECO:0008006" key="4">
    <source>
        <dbReference type="Google" id="ProtNLM"/>
    </source>
</evidence>
<name>A0A6A5XWS4_9PLEO</name>
<dbReference type="GeneID" id="54291116"/>
<protein>
    <recommendedName>
        <fullName evidence="4">Carbohydrate-binding module family 52 protein</fullName>
    </recommendedName>
</protein>
<dbReference type="Proteomes" id="UP000799778">
    <property type="component" value="Unassembled WGS sequence"/>
</dbReference>
<accession>A0A6A5XWS4</accession>
<evidence type="ECO:0000313" key="3">
    <source>
        <dbReference type="Proteomes" id="UP000799778"/>
    </source>
</evidence>
<keyword evidence="1" id="KW-0732">Signal</keyword>
<dbReference type="RefSeq" id="XP_033385692.1">
    <property type="nucleotide sequence ID" value="XM_033533719.1"/>
</dbReference>
<sequence>MPFPAAIKLFLATLTFAAVAIVPIQQEIRPDCDTGLMICNQRRQEIAICSNNKFVMYERCAGPTCKYHATYGNPFCDDPYMGWHPWKA</sequence>
<feature type="signal peptide" evidence="1">
    <location>
        <begin position="1"/>
        <end position="17"/>
    </location>
</feature>
<dbReference type="EMBL" id="ML978068">
    <property type="protein sequence ID" value="KAF2017353.1"/>
    <property type="molecule type" value="Genomic_DNA"/>
</dbReference>